<proteinExistence type="predicted"/>
<evidence type="ECO:0000313" key="2">
    <source>
        <dbReference type="Proteomes" id="UP000533724"/>
    </source>
</evidence>
<dbReference type="AlphaFoldDB" id="A0A7W6XXN8"/>
<gene>
    <name evidence="1" type="ORF">GGE15_006000</name>
</gene>
<dbReference type="Proteomes" id="UP000533724">
    <property type="component" value="Unassembled WGS sequence"/>
</dbReference>
<reference evidence="1 2" key="1">
    <citation type="submission" date="2020-08" db="EMBL/GenBank/DDBJ databases">
        <title>Genomic Encyclopedia of Type Strains, Phase IV (KMG-V): Genome sequencing to study the core and pangenomes of soil and plant-associated prokaryotes.</title>
        <authorList>
            <person name="Whitman W."/>
        </authorList>
    </citation>
    <scope>NUCLEOTIDE SEQUENCE [LARGE SCALE GENOMIC DNA]</scope>
    <source>
        <strain evidence="1 2">SEMIA 414</strain>
    </source>
</reference>
<dbReference type="EMBL" id="JACIHI010000018">
    <property type="protein sequence ID" value="MBB4442703.1"/>
    <property type="molecule type" value="Genomic_DNA"/>
</dbReference>
<accession>A0A7W6XXN8</accession>
<comment type="caution">
    <text evidence="1">The sequence shown here is derived from an EMBL/GenBank/DDBJ whole genome shotgun (WGS) entry which is preliminary data.</text>
</comment>
<protein>
    <submittedName>
        <fullName evidence="1">Uncharacterized protein</fullName>
    </submittedName>
</protein>
<evidence type="ECO:0000313" key="1">
    <source>
        <dbReference type="EMBL" id="MBB4442703.1"/>
    </source>
</evidence>
<sequence>MADASLSKRGIDMFDIIIRSALDIVGQTERLIDGMRRLLESDGLDEVEVYELDYEIERLGDVVFNVDEAVRSLARTVECWPQTALAHGIRRTLH</sequence>
<organism evidence="1 2">
    <name type="scientific">Rhizobium esperanzae</name>
    <dbReference type="NCBI Taxonomy" id="1967781"/>
    <lineage>
        <taxon>Bacteria</taxon>
        <taxon>Pseudomonadati</taxon>
        <taxon>Pseudomonadota</taxon>
        <taxon>Alphaproteobacteria</taxon>
        <taxon>Hyphomicrobiales</taxon>
        <taxon>Rhizobiaceae</taxon>
        <taxon>Rhizobium/Agrobacterium group</taxon>
        <taxon>Rhizobium</taxon>
    </lineage>
</organism>
<name>A0A7W6XXN8_9HYPH</name>